<proteinExistence type="predicted"/>
<gene>
    <name evidence="4" type="ORF">APUU_30697S</name>
</gene>
<dbReference type="KEGG" id="apuu:APUU_30697S"/>
<evidence type="ECO:0000313" key="5">
    <source>
        <dbReference type="Proteomes" id="UP000654913"/>
    </source>
</evidence>
<keyword evidence="1" id="KW-0808">Transferase</keyword>
<dbReference type="PANTHER" id="PTHR43072">
    <property type="entry name" value="N-ACETYLTRANSFERASE"/>
    <property type="match status" value="1"/>
</dbReference>
<dbReference type="GO" id="GO:0016747">
    <property type="term" value="F:acyltransferase activity, transferring groups other than amino-acyl groups"/>
    <property type="evidence" value="ECO:0007669"/>
    <property type="project" value="InterPro"/>
</dbReference>
<reference evidence="4" key="1">
    <citation type="submission" date="2021-01" db="EMBL/GenBank/DDBJ databases">
        <authorList>
            <consortium name="Aspergillus puulaauensis MK2 genome sequencing consortium"/>
            <person name="Kazuki M."/>
            <person name="Futagami T."/>
        </authorList>
    </citation>
    <scope>NUCLEOTIDE SEQUENCE</scope>
    <source>
        <strain evidence="4">MK2</strain>
    </source>
</reference>
<name>A0A7R7XJM2_9EURO</name>
<keyword evidence="2" id="KW-0012">Acyltransferase</keyword>
<dbReference type="Gene3D" id="3.40.630.30">
    <property type="match status" value="2"/>
</dbReference>
<dbReference type="GeneID" id="64972477"/>
<keyword evidence="5" id="KW-1185">Reference proteome</keyword>
<evidence type="ECO:0000313" key="4">
    <source>
        <dbReference type="EMBL" id="BCS22472.1"/>
    </source>
</evidence>
<dbReference type="RefSeq" id="XP_041554666.1">
    <property type="nucleotide sequence ID" value="XM_041701820.1"/>
</dbReference>
<dbReference type="OrthoDB" id="47059at2759"/>
<dbReference type="EMBL" id="AP024445">
    <property type="protein sequence ID" value="BCS22472.1"/>
    <property type="molecule type" value="Genomic_DNA"/>
</dbReference>
<dbReference type="InterPro" id="IPR000182">
    <property type="entry name" value="GNAT_dom"/>
</dbReference>
<dbReference type="AlphaFoldDB" id="A0A7R7XJM2"/>
<organism evidence="4 5">
    <name type="scientific">Aspergillus puulaauensis</name>
    <dbReference type="NCBI Taxonomy" id="1220207"/>
    <lineage>
        <taxon>Eukaryota</taxon>
        <taxon>Fungi</taxon>
        <taxon>Dikarya</taxon>
        <taxon>Ascomycota</taxon>
        <taxon>Pezizomycotina</taxon>
        <taxon>Eurotiomycetes</taxon>
        <taxon>Eurotiomycetidae</taxon>
        <taxon>Eurotiales</taxon>
        <taxon>Aspergillaceae</taxon>
        <taxon>Aspergillus</taxon>
    </lineage>
</organism>
<dbReference type="PANTHER" id="PTHR43072:SF23">
    <property type="entry name" value="UPF0039 PROTEIN C11D3.02C"/>
    <property type="match status" value="1"/>
</dbReference>
<protein>
    <recommendedName>
        <fullName evidence="3">N-acetyltransferase domain-containing protein</fullName>
    </recommendedName>
</protein>
<feature type="domain" description="N-acetyltransferase" evidence="3">
    <location>
        <begin position="8"/>
        <end position="173"/>
    </location>
</feature>
<reference evidence="4" key="2">
    <citation type="submission" date="2021-02" db="EMBL/GenBank/DDBJ databases">
        <title>Aspergillus puulaauensis MK2 genome sequence.</title>
        <authorList>
            <person name="Futagami T."/>
            <person name="Mori K."/>
            <person name="Kadooka C."/>
            <person name="Tanaka T."/>
        </authorList>
    </citation>
    <scope>NUCLEOTIDE SEQUENCE</scope>
    <source>
        <strain evidence="4">MK2</strain>
    </source>
</reference>
<dbReference type="Pfam" id="PF00583">
    <property type="entry name" value="Acetyltransf_1"/>
    <property type="match status" value="2"/>
</dbReference>
<feature type="domain" description="N-acetyltransferase" evidence="3">
    <location>
        <begin position="191"/>
        <end position="337"/>
    </location>
</feature>
<dbReference type="InterPro" id="IPR016181">
    <property type="entry name" value="Acyl_CoA_acyltransferase"/>
</dbReference>
<evidence type="ECO:0000259" key="3">
    <source>
        <dbReference type="PROSITE" id="PS51186"/>
    </source>
</evidence>
<dbReference type="SUPFAM" id="SSF55729">
    <property type="entry name" value="Acyl-CoA N-acyltransferases (Nat)"/>
    <property type="match status" value="2"/>
</dbReference>
<evidence type="ECO:0000256" key="2">
    <source>
        <dbReference type="ARBA" id="ARBA00023315"/>
    </source>
</evidence>
<accession>A0A7R7XJM2</accession>
<dbReference type="Proteomes" id="UP000654913">
    <property type="component" value="Chromosome 3"/>
</dbReference>
<evidence type="ECO:0000256" key="1">
    <source>
        <dbReference type="ARBA" id="ARBA00022679"/>
    </source>
</evidence>
<dbReference type="PROSITE" id="PS51186">
    <property type="entry name" value="GNAT"/>
    <property type="match status" value="2"/>
</dbReference>
<sequence>MPQKQPRIEVVPLDINRDLSSVAQIWAAALPNYPLPAENLRKLLPQPNAHHFVARTSSSSSSKTVGFCLAYTTRQHQKNPNERSTSGYISVLVVHPENQGQGIGSTLLNKTKSWFKRSFDSCHLEIGSGFPRFWPGVPKDLPDAQRLLDFFIERGFQVRPDPPRSVDLYRDLRNFSLDEGEYVQRAEEAGYTFSPLRPEGYEECLAGQERNFSHNPDWVDMYHLLDPASNPSSIMTAFDSQGAQVGWTLMLPPSSSVLQENWAMPAVCGPKTGLVGCVGVDDDHRGSGVGLALVAHALEDMRKRGMHGVFVDWVSLEGFYERVGLEVWCAYRGGEID</sequence>
<dbReference type="CDD" id="cd04301">
    <property type="entry name" value="NAT_SF"/>
    <property type="match status" value="2"/>
</dbReference>